<name>A0A8S5N7Y5_9CAUD</name>
<sequence>MSANSFIFSNVKNIDTSTFLRHDKKYLINLLQNR</sequence>
<protein>
    <submittedName>
        <fullName evidence="1">Uncharacterized protein</fullName>
    </submittedName>
</protein>
<accession>A0A8S5N7Y5</accession>
<dbReference type="EMBL" id="BK015094">
    <property type="protein sequence ID" value="DAD90798.1"/>
    <property type="molecule type" value="Genomic_DNA"/>
</dbReference>
<proteinExistence type="predicted"/>
<organism evidence="1">
    <name type="scientific">Siphoviridae sp. ctUJH1</name>
    <dbReference type="NCBI Taxonomy" id="2826351"/>
    <lineage>
        <taxon>Viruses</taxon>
        <taxon>Duplodnaviria</taxon>
        <taxon>Heunggongvirae</taxon>
        <taxon>Uroviricota</taxon>
        <taxon>Caudoviricetes</taxon>
    </lineage>
</organism>
<evidence type="ECO:0000313" key="1">
    <source>
        <dbReference type="EMBL" id="DAD90798.1"/>
    </source>
</evidence>
<reference evidence="1" key="1">
    <citation type="journal article" date="2021" name="Proc. Natl. Acad. Sci. U.S.A.">
        <title>A Catalog of Tens of Thousands of Viruses from Human Metagenomes Reveals Hidden Associations with Chronic Diseases.</title>
        <authorList>
            <person name="Tisza M.J."/>
            <person name="Buck C.B."/>
        </authorList>
    </citation>
    <scope>NUCLEOTIDE SEQUENCE</scope>
    <source>
        <strain evidence="1">CtUJH1</strain>
    </source>
</reference>